<dbReference type="InterPro" id="IPR035919">
    <property type="entry name" value="EAL_sf"/>
</dbReference>
<dbReference type="PROSITE" id="PS50110">
    <property type="entry name" value="RESPONSE_REGULATORY"/>
    <property type="match status" value="1"/>
</dbReference>
<dbReference type="CDD" id="cd01948">
    <property type="entry name" value="EAL"/>
    <property type="match status" value="1"/>
</dbReference>
<dbReference type="Pfam" id="PF00072">
    <property type="entry name" value="Response_reg"/>
    <property type="match status" value="1"/>
</dbReference>
<dbReference type="SUPFAM" id="SSF55073">
    <property type="entry name" value="Nucleotide cyclase"/>
    <property type="match status" value="1"/>
</dbReference>
<feature type="modified residue" description="4-aspartylphosphate" evidence="1">
    <location>
        <position position="53"/>
    </location>
</feature>
<dbReference type="SUPFAM" id="SSF52172">
    <property type="entry name" value="CheY-like"/>
    <property type="match status" value="1"/>
</dbReference>
<dbReference type="InterPro" id="IPR011006">
    <property type="entry name" value="CheY-like_superfamily"/>
</dbReference>
<evidence type="ECO:0000259" key="3">
    <source>
        <dbReference type="PROSITE" id="PS50883"/>
    </source>
</evidence>
<organism evidence="4">
    <name type="scientific">Rheinheimera sp. BAL341</name>
    <dbReference type="NCBI Taxonomy" id="1708203"/>
    <lineage>
        <taxon>Bacteria</taxon>
        <taxon>Pseudomonadati</taxon>
        <taxon>Pseudomonadota</taxon>
        <taxon>Gammaproteobacteria</taxon>
        <taxon>Chromatiales</taxon>
        <taxon>Chromatiaceae</taxon>
        <taxon>Rheinheimera</taxon>
    </lineage>
</organism>
<evidence type="ECO:0000259" key="2">
    <source>
        <dbReference type="PROSITE" id="PS50110"/>
    </source>
</evidence>
<dbReference type="AlphaFoldDB" id="A0A486XI97"/>
<dbReference type="CDD" id="cd17569">
    <property type="entry name" value="REC_HupR-like"/>
    <property type="match status" value="1"/>
</dbReference>
<dbReference type="InterPro" id="IPR029787">
    <property type="entry name" value="Nucleotide_cyclase"/>
</dbReference>
<dbReference type="GO" id="GO:0000160">
    <property type="term" value="P:phosphorelay signal transduction system"/>
    <property type="evidence" value="ECO:0007669"/>
    <property type="project" value="InterPro"/>
</dbReference>
<dbReference type="SMART" id="SM00448">
    <property type="entry name" value="REC"/>
    <property type="match status" value="1"/>
</dbReference>
<sequence length="665" mass="73733">MEKSVLVVDDETGIVKALSRTLTRAGYNVKTAHSGAEALHILDSASVMVLLTDFRMPEMNGAELLAAVKQRYPEIVCLVISGYSDFSSVKNLLNAGSAFRFLQKPWEEAELLQHIDDAFSHYQQSRFVKQSQNMLLTTTDALIELSASGEILQFNAAANSLLNISQGTTTVMLADYLLDDDKHSISAHIFSEKLTRFITLVNRTELEVSCRLKGPKSSILELVTVNNNSLLNSVFDMPSMLNYQQLLGLVEQYMQGGRSLALAAIKIRSFDIWSRVIGYAEAERALEFIAEQLLGSVSAVGELAFLANEQFVLMLPDSAIEMDVLQQLAKVLEPVANSSKLRNRSADFAVSYCLMPEDGDEARAALNNLLLGNMLVAENAPSMFMRYDHQAVERKKHQLSLSQALHYAVEHEQLFLHFQPKFDLKAFKLSGCEALLRWHHPEFGLVSPALFIPLAEQHGQIIEIGYWVLKQAFKTLAAWQKRLINTGKMAVNISGRQLMEPGFIDWVQQQLSHSGVDATQLELEITETFLLDNLDECCQKLNVLSELGISIAIDDFGTGYSSLAYLNKLPVKVLKIDRSLIVDIESNISTQSLVTNIVRLSHDLNMQVVVEGIETLDQLNIVKGMGCDVIQGFCISRPQSEQGYIALLESSDSLSAAISNGGVHV</sequence>
<protein>
    <submittedName>
        <fullName evidence="4">Diguanylate cyclase/phosphodiesterase (GGDEF &amp; EAL domains) with PAS/PAC sensor(S)</fullName>
    </submittedName>
</protein>
<dbReference type="InterPro" id="IPR050706">
    <property type="entry name" value="Cyclic-di-GMP_PDE-like"/>
</dbReference>
<dbReference type="PANTHER" id="PTHR33121">
    <property type="entry name" value="CYCLIC DI-GMP PHOSPHODIESTERASE PDEF"/>
    <property type="match status" value="1"/>
</dbReference>
<dbReference type="Gene3D" id="3.20.20.450">
    <property type="entry name" value="EAL domain"/>
    <property type="match status" value="1"/>
</dbReference>
<proteinExistence type="predicted"/>
<dbReference type="InterPro" id="IPR001789">
    <property type="entry name" value="Sig_transdc_resp-reg_receiver"/>
</dbReference>
<dbReference type="Pfam" id="PF00563">
    <property type="entry name" value="EAL"/>
    <property type="match status" value="1"/>
</dbReference>
<dbReference type="Gene3D" id="3.30.70.270">
    <property type="match status" value="1"/>
</dbReference>
<dbReference type="PROSITE" id="PS50883">
    <property type="entry name" value="EAL"/>
    <property type="match status" value="1"/>
</dbReference>
<dbReference type="SUPFAM" id="SSF141868">
    <property type="entry name" value="EAL domain-like"/>
    <property type="match status" value="1"/>
</dbReference>
<accession>A0A486XI97</accession>
<dbReference type="EMBL" id="CAAJGR010000059">
    <property type="protein sequence ID" value="VHO02203.1"/>
    <property type="molecule type" value="Genomic_DNA"/>
</dbReference>
<evidence type="ECO:0000313" key="4">
    <source>
        <dbReference type="EMBL" id="VHO02203.1"/>
    </source>
</evidence>
<dbReference type="PANTHER" id="PTHR33121:SF79">
    <property type="entry name" value="CYCLIC DI-GMP PHOSPHODIESTERASE PDED-RELATED"/>
    <property type="match status" value="1"/>
</dbReference>
<reference evidence="4" key="1">
    <citation type="submission" date="2019-04" db="EMBL/GenBank/DDBJ databases">
        <authorList>
            <person name="Brambilla D."/>
        </authorList>
    </citation>
    <scope>NUCLEOTIDE SEQUENCE</scope>
    <source>
        <strain evidence="4">BAL1</strain>
    </source>
</reference>
<dbReference type="InterPro" id="IPR001633">
    <property type="entry name" value="EAL_dom"/>
</dbReference>
<gene>
    <name evidence="4" type="ORF">BAL341_613</name>
</gene>
<name>A0A486XI97_9GAMM</name>
<dbReference type="SMART" id="SM00052">
    <property type="entry name" value="EAL"/>
    <property type="match status" value="1"/>
</dbReference>
<feature type="domain" description="Response regulatory" evidence="2">
    <location>
        <begin position="4"/>
        <end position="119"/>
    </location>
</feature>
<evidence type="ECO:0000256" key="1">
    <source>
        <dbReference type="PROSITE-ProRule" id="PRU00169"/>
    </source>
</evidence>
<dbReference type="Gene3D" id="3.40.50.2300">
    <property type="match status" value="1"/>
</dbReference>
<keyword evidence="1" id="KW-0597">Phosphoprotein</keyword>
<feature type="domain" description="EAL" evidence="3">
    <location>
        <begin position="398"/>
        <end position="652"/>
    </location>
</feature>
<dbReference type="InterPro" id="IPR043128">
    <property type="entry name" value="Rev_trsase/Diguanyl_cyclase"/>
</dbReference>
<dbReference type="GO" id="GO:0071111">
    <property type="term" value="F:cyclic-guanylate-specific phosphodiesterase activity"/>
    <property type="evidence" value="ECO:0007669"/>
    <property type="project" value="InterPro"/>
</dbReference>